<feature type="transmembrane region" description="Helical" evidence="8">
    <location>
        <begin position="993"/>
        <end position="1012"/>
    </location>
</feature>
<reference evidence="11" key="1">
    <citation type="submission" date="2020-10" db="EMBL/GenBank/DDBJ databases">
        <title>ChiBAC.</title>
        <authorList>
            <person name="Zenner C."/>
            <person name="Hitch T.C.A."/>
            <person name="Clavel T."/>
        </authorList>
    </citation>
    <scope>NUCLEOTIDE SEQUENCE</scope>
    <source>
        <strain evidence="11">DSM 107454</strain>
    </source>
</reference>
<dbReference type="AlphaFoldDB" id="A0A9D5LX68"/>
<dbReference type="GO" id="GO:0005886">
    <property type="term" value="C:plasma membrane"/>
    <property type="evidence" value="ECO:0007669"/>
    <property type="project" value="UniProtKB-SubCell"/>
</dbReference>
<feature type="transmembrane region" description="Helical" evidence="8">
    <location>
        <begin position="45"/>
        <end position="64"/>
    </location>
</feature>
<feature type="transmembrane region" description="Helical" evidence="8">
    <location>
        <begin position="199"/>
        <end position="224"/>
    </location>
</feature>
<dbReference type="GO" id="GO:0016763">
    <property type="term" value="F:pentosyltransferase activity"/>
    <property type="evidence" value="ECO:0007669"/>
    <property type="project" value="TreeGrafter"/>
</dbReference>
<name>A0A9D5LX68_9FIRM</name>
<keyword evidence="4" id="KW-0808">Transferase</keyword>
<evidence type="ECO:0000256" key="5">
    <source>
        <dbReference type="ARBA" id="ARBA00022692"/>
    </source>
</evidence>
<feature type="transmembrane region" description="Helical" evidence="8">
    <location>
        <begin position="1024"/>
        <end position="1044"/>
    </location>
</feature>
<feature type="domain" description="Protein O-mannosyl-transferase C-terminal four TM" evidence="10">
    <location>
        <begin position="886"/>
        <end position="1064"/>
    </location>
</feature>
<dbReference type="PANTHER" id="PTHR33908:SF11">
    <property type="entry name" value="MEMBRANE PROTEIN"/>
    <property type="match status" value="1"/>
</dbReference>
<sequence>MGFAILICFLFCVGFVLLNQQLITKTETAHALPSSTDRTWDIWDYSYWSAFIVFLILRLVIAMITDGHPTDMSCWTAWGQRLSQTGTSAFYAPDYFCDYPPGYLYILGLLSRFAQVFHLSSQGTAFLNKLPAIACDLWLFSLLFQLGRRFMNGKAALILSSLYLLSPLFILDSAVWGQIESVLLLLLVLSLIRLYEKKYVSSILLYVLAVLVKPQGLILAPVYLFALLETKSIKTFLSSAVGGLVLFWALTMPFSSAWQEYAGFQAFFHALNPVWIIQKYLATLSSYPYFSVNAFNVYALLGLNWASLDISGYEFLLSFLNSLIIVLAVLGAMYIFFKVKNQGCRLCLSAYFLFAFLFTFAFKMHERYIVLPVFFLLLAFLFSKNRKILYLFTGFTVVGFLNLYYVLQLATTTEAAPAYSITALISFGEVCLFLLSLIVIYRDYIKAAGTAEENEQRHTAHVPLTVRLENNRHLSKIMLMLTGKNEPRQEKMVRLDYLLLCGIVLVYSIIAFVNLGDIKAPQTYYKPSSAGDTFTITLENLETLTEIDYYCGIGDVDTNPGISFSYSLDGSNWTDLPETACKLNSVFCWEVQTLEPIQAKYLRGISESEDYMLFELGLRTQNGTLASIADINGTSDANYKAMADEQDCVTNAPSYKNSTYFDEIYHPRTAYEHLHLMPYYETTHPPLGKLMMSVGIMLFGMSPFGWRCIGTLFGVLMLPVFYLFLKRMFGRTRYSVIGTLLFAFDFMHFSLTRIGTIDSYPVFFILGMYYFMYRFGVSALTWGRGQKVSYKKMLGFLALSGLCMGLGCASKWTAVYASVGLAVIFFCIMFLTAREGKQHSLHLRFGAFFTKTCLWCLLFFIVIPAVIYTMAYLPISMVDGYGNAIQAMLKNQAYMLDYHSTLGGTHPYSSQWYTWPFVYKPMWAYQAPETSIAPDQIGCISIFQNPLLSWMGIAAFFYSLYIGWKKRDKRVLFLLIGLLAQYLPWMFVKRYALQYHFFATLPFLIFFVMYAFQDLEKRIPRFGYTTAALTAACLILFIQFYPVISGLPVSRFYAETILTWFPSWVFFI</sequence>
<feature type="transmembrane region" description="Helical" evidence="8">
    <location>
        <begin position="704"/>
        <end position="724"/>
    </location>
</feature>
<dbReference type="GO" id="GO:0000030">
    <property type="term" value="F:mannosyltransferase activity"/>
    <property type="evidence" value="ECO:0007669"/>
    <property type="project" value="InterPro"/>
</dbReference>
<dbReference type="RefSeq" id="WP_226392036.1">
    <property type="nucleotide sequence ID" value="NZ_JADCKB010000004.1"/>
</dbReference>
<organism evidence="11 12">
    <name type="scientific">Ructibacterium gallinarum</name>
    <dbReference type="NCBI Taxonomy" id="2779355"/>
    <lineage>
        <taxon>Bacteria</taxon>
        <taxon>Bacillati</taxon>
        <taxon>Bacillota</taxon>
        <taxon>Clostridia</taxon>
        <taxon>Eubacteriales</taxon>
        <taxon>Oscillospiraceae</taxon>
        <taxon>Ructibacterium</taxon>
    </lineage>
</organism>
<feature type="transmembrane region" description="Helical" evidence="8">
    <location>
        <begin position="815"/>
        <end position="833"/>
    </location>
</feature>
<dbReference type="GO" id="GO:0009103">
    <property type="term" value="P:lipopolysaccharide biosynthetic process"/>
    <property type="evidence" value="ECO:0007669"/>
    <property type="project" value="UniProtKB-ARBA"/>
</dbReference>
<feature type="transmembrane region" description="Helical" evidence="8">
    <location>
        <begin position="156"/>
        <end position="179"/>
    </location>
</feature>
<keyword evidence="5 8" id="KW-0812">Transmembrane</keyword>
<evidence type="ECO:0000256" key="7">
    <source>
        <dbReference type="ARBA" id="ARBA00023136"/>
    </source>
</evidence>
<dbReference type="Pfam" id="PF02366">
    <property type="entry name" value="PMT"/>
    <property type="match status" value="1"/>
</dbReference>
<evidence type="ECO:0000256" key="8">
    <source>
        <dbReference type="SAM" id="Phobius"/>
    </source>
</evidence>
<dbReference type="Gene3D" id="2.60.120.260">
    <property type="entry name" value="Galactose-binding domain-like"/>
    <property type="match status" value="1"/>
</dbReference>
<feature type="transmembrane region" description="Helical" evidence="8">
    <location>
        <begin position="319"/>
        <end position="337"/>
    </location>
</feature>
<evidence type="ECO:0000256" key="1">
    <source>
        <dbReference type="ARBA" id="ARBA00004651"/>
    </source>
</evidence>
<dbReference type="EMBL" id="JADCKB010000004">
    <property type="protein sequence ID" value="MBE5039481.1"/>
    <property type="molecule type" value="Genomic_DNA"/>
</dbReference>
<dbReference type="Proteomes" id="UP000806542">
    <property type="component" value="Unassembled WGS sequence"/>
</dbReference>
<evidence type="ECO:0000256" key="2">
    <source>
        <dbReference type="ARBA" id="ARBA00022475"/>
    </source>
</evidence>
<evidence type="ECO:0000256" key="6">
    <source>
        <dbReference type="ARBA" id="ARBA00022989"/>
    </source>
</evidence>
<feature type="transmembrane region" description="Helical" evidence="8">
    <location>
        <begin position="760"/>
        <end position="781"/>
    </location>
</feature>
<comment type="subcellular location">
    <subcellularLocation>
        <location evidence="1">Cell membrane</location>
        <topology evidence="1">Multi-pass membrane protein</topology>
    </subcellularLocation>
</comment>
<feature type="transmembrane region" description="Helical" evidence="8">
    <location>
        <begin position="971"/>
        <end position="987"/>
    </location>
</feature>
<feature type="domain" description="ArnT-like N-terminal" evidence="9">
    <location>
        <begin position="699"/>
        <end position="872"/>
    </location>
</feature>
<keyword evidence="3" id="KW-0328">Glycosyltransferase</keyword>
<dbReference type="InterPro" id="IPR032421">
    <property type="entry name" value="PMT_4TMC"/>
</dbReference>
<evidence type="ECO:0000259" key="9">
    <source>
        <dbReference type="Pfam" id="PF02366"/>
    </source>
</evidence>
<dbReference type="Pfam" id="PF16192">
    <property type="entry name" value="PMT_4TMC"/>
    <property type="match status" value="1"/>
</dbReference>
<dbReference type="InterPro" id="IPR003342">
    <property type="entry name" value="ArnT-like_N"/>
</dbReference>
<evidence type="ECO:0000259" key="10">
    <source>
        <dbReference type="Pfam" id="PF16192"/>
    </source>
</evidence>
<feature type="transmembrane region" description="Helical" evidence="8">
    <location>
        <begin position="419"/>
        <end position="441"/>
    </location>
</feature>
<feature type="transmembrane region" description="Helical" evidence="8">
    <location>
        <begin position="736"/>
        <end position="754"/>
    </location>
</feature>
<feature type="transmembrane region" description="Helical" evidence="8">
    <location>
        <begin position="368"/>
        <end position="383"/>
    </location>
</feature>
<feature type="transmembrane region" description="Helical" evidence="8">
    <location>
        <begin position="344"/>
        <end position="362"/>
    </location>
</feature>
<protein>
    <submittedName>
        <fullName evidence="11">Glycosyltransferase family 39 protein</fullName>
    </submittedName>
</protein>
<accession>A0A9D5LX68</accession>
<dbReference type="InterPro" id="IPR050297">
    <property type="entry name" value="LipidA_mod_glycosyltrf_83"/>
</dbReference>
<keyword evidence="2" id="KW-1003">Cell membrane</keyword>
<dbReference type="PANTHER" id="PTHR33908">
    <property type="entry name" value="MANNOSYLTRANSFERASE YKCB-RELATED"/>
    <property type="match status" value="1"/>
</dbReference>
<evidence type="ECO:0000256" key="4">
    <source>
        <dbReference type="ARBA" id="ARBA00022679"/>
    </source>
</evidence>
<comment type="caution">
    <text evidence="11">The sequence shown here is derived from an EMBL/GenBank/DDBJ whole genome shotgun (WGS) entry which is preliminary data.</text>
</comment>
<feature type="transmembrane region" description="Helical" evidence="8">
    <location>
        <begin position="854"/>
        <end position="873"/>
    </location>
</feature>
<evidence type="ECO:0000313" key="12">
    <source>
        <dbReference type="Proteomes" id="UP000806542"/>
    </source>
</evidence>
<feature type="transmembrane region" description="Helical" evidence="8">
    <location>
        <begin position="947"/>
        <end position="964"/>
    </location>
</feature>
<keyword evidence="7 8" id="KW-0472">Membrane</keyword>
<evidence type="ECO:0000256" key="3">
    <source>
        <dbReference type="ARBA" id="ARBA00022676"/>
    </source>
</evidence>
<proteinExistence type="predicted"/>
<feature type="transmembrane region" description="Helical" evidence="8">
    <location>
        <begin position="388"/>
        <end position="407"/>
    </location>
</feature>
<feature type="transmembrane region" description="Helical" evidence="8">
    <location>
        <begin position="236"/>
        <end position="255"/>
    </location>
</feature>
<dbReference type="GO" id="GO:0006493">
    <property type="term" value="P:protein O-linked glycosylation"/>
    <property type="evidence" value="ECO:0007669"/>
    <property type="project" value="InterPro"/>
</dbReference>
<evidence type="ECO:0000313" key="11">
    <source>
        <dbReference type="EMBL" id="MBE5039481.1"/>
    </source>
</evidence>
<gene>
    <name evidence="11" type="ORF">INF28_03260</name>
</gene>
<feature type="transmembrane region" description="Helical" evidence="8">
    <location>
        <begin position="793"/>
        <end position="809"/>
    </location>
</feature>
<feature type="transmembrane region" description="Helical" evidence="8">
    <location>
        <begin position="497"/>
        <end position="516"/>
    </location>
</feature>
<keyword evidence="12" id="KW-1185">Reference proteome</keyword>
<keyword evidence="6 8" id="KW-1133">Transmembrane helix</keyword>